<keyword evidence="4" id="KW-1003">Cell membrane</keyword>
<proteinExistence type="inferred from homology"/>
<dbReference type="Pfam" id="PF01514">
    <property type="entry name" value="YscJ_FliF"/>
    <property type="match status" value="1"/>
</dbReference>
<feature type="compositionally biased region" description="Low complexity" evidence="10">
    <location>
        <begin position="317"/>
        <end position="329"/>
    </location>
</feature>
<feature type="transmembrane region" description="Helical" evidence="11">
    <location>
        <begin position="423"/>
        <end position="445"/>
    </location>
</feature>
<keyword evidence="7 11" id="KW-0472">Membrane</keyword>
<keyword evidence="8 9" id="KW-0975">Bacterial flagellum</keyword>
<evidence type="ECO:0000256" key="2">
    <source>
        <dbReference type="ARBA" id="ARBA00004651"/>
    </source>
</evidence>
<evidence type="ECO:0000259" key="12">
    <source>
        <dbReference type="Pfam" id="PF01514"/>
    </source>
</evidence>
<keyword evidence="5 11" id="KW-0812">Transmembrane</keyword>
<keyword evidence="14" id="KW-0969">Cilium</keyword>
<dbReference type="InterPro" id="IPR043427">
    <property type="entry name" value="YscJ/FliF"/>
</dbReference>
<dbReference type="InterPro" id="IPR006182">
    <property type="entry name" value="FliF_N_dom"/>
</dbReference>
<sequence length="522" mass="56989">MENIKDGFANLRDKWQAQSKNKKAAWLGGIVSIIFIIIMAFYLTTRVQYGVLFSNLSAADAGKVTEQLQTDKVAYKLADNGTTVLADKTKIPQERIDLAMDNKLPNTSTGYELFDDTSMMTTDADRKVMYQRATAGELERSIETLDAVQSAKVMLVMPTESVFADNNDDTKKASASIVLTLNGNTIDDSAVQAIVDLTAGAVENLSTDNIKVVDSNGQVLYDGNSNADDSSQISGASSKYLSIKKQYESMMEQKIQNLLTPVYGAGKFEVAVNLDLNFNAIERKQTKYSNPQIRSENLQRSGTNANGTTKNTQTGQANNNASNVTGNNSDDSNASYSHTINNELNTDTIKTISAPGSINRMTTSVILNNGALSNTDQTKIQAIISSAVGYNRQRGDVIQVSGLNFANQGINTANTTKKKTTNWLLYAIIGAIILLIIAIIIFIIIRRRRAAAYADYEDDYEDDYAQTNETPRPTTDPTSASNESQAPAVATQETSKTEKAKQYADDNPQVVAELLKAWVKEK</sequence>
<dbReference type="PANTHER" id="PTHR30046">
    <property type="entry name" value="FLAGELLAR M-RING PROTEIN"/>
    <property type="match status" value="1"/>
</dbReference>
<feature type="transmembrane region" description="Helical" evidence="11">
    <location>
        <begin position="24"/>
        <end position="43"/>
    </location>
</feature>
<dbReference type="Gene3D" id="3.30.300.30">
    <property type="match status" value="1"/>
</dbReference>
<dbReference type="InterPro" id="IPR045851">
    <property type="entry name" value="AMP-bd_C_sf"/>
</dbReference>
<evidence type="ECO:0000313" key="14">
    <source>
        <dbReference type="EMBL" id="MCM2436931.1"/>
    </source>
</evidence>
<dbReference type="PANTHER" id="PTHR30046:SF0">
    <property type="entry name" value="FLAGELLAR M-RING PROTEIN"/>
    <property type="match status" value="1"/>
</dbReference>
<name>A0ABT0VGI3_9LACO</name>
<evidence type="ECO:0000256" key="4">
    <source>
        <dbReference type="ARBA" id="ARBA00022475"/>
    </source>
</evidence>
<feature type="compositionally biased region" description="Basic and acidic residues" evidence="10">
    <location>
        <begin position="495"/>
        <end position="504"/>
    </location>
</feature>
<evidence type="ECO:0000256" key="9">
    <source>
        <dbReference type="PIRNR" id="PIRNR004862"/>
    </source>
</evidence>
<feature type="domain" description="Flagellar M-ring C-terminal" evidence="13">
    <location>
        <begin position="259"/>
        <end position="405"/>
    </location>
</feature>
<feature type="domain" description="Flagellar M-ring N-terminal" evidence="12">
    <location>
        <begin position="45"/>
        <end position="221"/>
    </location>
</feature>
<comment type="similarity">
    <text evidence="3 9">Belongs to the FliF family.</text>
</comment>
<dbReference type="InterPro" id="IPR013556">
    <property type="entry name" value="Flag_M-ring_C"/>
</dbReference>
<protein>
    <recommendedName>
        <fullName evidence="9">Flagellar M-ring protein</fullName>
    </recommendedName>
</protein>
<accession>A0ABT0VGI3</accession>
<reference evidence="14" key="1">
    <citation type="submission" date="2021-04" db="EMBL/GenBank/DDBJ databases">
        <title>Taxonomic assessment of Weissella genus.</title>
        <authorList>
            <person name="Fanelli F."/>
            <person name="Chieffi D."/>
            <person name="Dell'Aquila A."/>
            <person name="Gyu-Sung C."/>
            <person name="Franz C.M.A.P."/>
            <person name="Fusco V."/>
        </authorList>
    </citation>
    <scope>NUCLEOTIDE SEQUENCE</scope>
    <source>
        <strain evidence="14">LMG 25373</strain>
    </source>
</reference>
<evidence type="ECO:0000259" key="13">
    <source>
        <dbReference type="Pfam" id="PF08345"/>
    </source>
</evidence>
<evidence type="ECO:0000256" key="6">
    <source>
        <dbReference type="ARBA" id="ARBA00022989"/>
    </source>
</evidence>
<keyword evidence="6 11" id="KW-1133">Transmembrane helix</keyword>
<comment type="subcellular location">
    <subcellularLocation>
        <location evidence="1 9">Bacterial flagellum basal body</location>
    </subcellularLocation>
    <subcellularLocation>
        <location evidence="2">Cell membrane</location>
        <topology evidence="2">Multi-pass membrane protein</topology>
    </subcellularLocation>
</comment>
<dbReference type="InterPro" id="IPR000067">
    <property type="entry name" value="FlgMring_FliF"/>
</dbReference>
<evidence type="ECO:0000256" key="8">
    <source>
        <dbReference type="ARBA" id="ARBA00023143"/>
    </source>
</evidence>
<evidence type="ECO:0000313" key="15">
    <source>
        <dbReference type="Proteomes" id="UP001057481"/>
    </source>
</evidence>
<feature type="region of interest" description="Disordered" evidence="10">
    <location>
        <begin position="289"/>
        <end position="338"/>
    </location>
</feature>
<evidence type="ECO:0000256" key="7">
    <source>
        <dbReference type="ARBA" id="ARBA00023136"/>
    </source>
</evidence>
<dbReference type="RefSeq" id="WP_205144098.1">
    <property type="nucleotide sequence ID" value="NZ_JAFBDN010000020.1"/>
</dbReference>
<evidence type="ECO:0000256" key="3">
    <source>
        <dbReference type="ARBA" id="ARBA00007971"/>
    </source>
</evidence>
<comment type="function">
    <text evidence="9">The M ring may be actively involved in energy transduction.</text>
</comment>
<dbReference type="Proteomes" id="UP001057481">
    <property type="component" value="Unassembled WGS sequence"/>
</dbReference>
<evidence type="ECO:0000256" key="1">
    <source>
        <dbReference type="ARBA" id="ARBA00004117"/>
    </source>
</evidence>
<keyword evidence="14" id="KW-0282">Flagellum</keyword>
<dbReference type="PIRSF" id="PIRSF004862">
    <property type="entry name" value="FliF"/>
    <property type="match status" value="1"/>
</dbReference>
<comment type="caution">
    <text evidence="14">The sequence shown here is derived from an EMBL/GenBank/DDBJ whole genome shotgun (WGS) entry which is preliminary data.</text>
</comment>
<evidence type="ECO:0000256" key="11">
    <source>
        <dbReference type="SAM" id="Phobius"/>
    </source>
</evidence>
<evidence type="ECO:0000256" key="10">
    <source>
        <dbReference type="SAM" id="MobiDB-lite"/>
    </source>
</evidence>
<keyword evidence="15" id="KW-1185">Reference proteome</keyword>
<organism evidence="14 15">
    <name type="scientific">Periweissella beninensis</name>
    <dbReference type="NCBI Taxonomy" id="504936"/>
    <lineage>
        <taxon>Bacteria</taxon>
        <taxon>Bacillati</taxon>
        <taxon>Bacillota</taxon>
        <taxon>Bacilli</taxon>
        <taxon>Lactobacillales</taxon>
        <taxon>Lactobacillaceae</taxon>
        <taxon>Periweissella</taxon>
    </lineage>
</organism>
<dbReference type="NCBIfam" id="TIGR00206">
    <property type="entry name" value="fliF"/>
    <property type="match status" value="1"/>
</dbReference>
<dbReference type="EMBL" id="JAGMVS010000042">
    <property type="protein sequence ID" value="MCM2436931.1"/>
    <property type="molecule type" value="Genomic_DNA"/>
</dbReference>
<feature type="compositionally biased region" description="Polar residues" evidence="10">
    <location>
        <begin position="289"/>
        <end position="316"/>
    </location>
</feature>
<gene>
    <name evidence="14" type="primary">fliF</name>
    <name evidence="14" type="ORF">KAK10_03170</name>
</gene>
<keyword evidence="14" id="KW-0966">Cell projection</keyword>
<feature type="compositionally biased region" description="Polar residues" evidence="10">
    <location>
        <begin position="466"/>
        <end position="485"/>
    </location>
</feature>
<evidence type="ECO:0000256" key="5">
    <source>
        <dbReference type="ARBA" id="ARBA00022692"/>
    </source>
</evidence>
<feature type="region of interest" description="Disordered" evidence="10">
    <location>
        <begin position="463"/>
        <end position="504"/>
    </location>
</feature>
<dbReference type="PRINTS" id="PR01009">
    <property type="entry name" value="FLGMRINGFLIF"/>
</dbReference>
<dbReference type="Pfam" id="PF08345">
    <property type="entry name" value="YscJ_FliF_C"/>
    <property type="match status" value="1"/>
</dbReference>